<evidence type="ECO:0000256" key="5">
    <source>
        <dbReference type="ARBA" id="ARBA00023136"/>
    </source>
</evidence>
<keyword evidence="4 6" id="KW-1133">Transmembrane helix</keyword>
<evidence type="ECO:0000313" key="7">
    <source>
        <dbReference type="EMBL" id="AUB84535.1"/>
    </source>
</evidence>
<feature type="transmembrane region" description="Helical" evidence="6">
    <location>
        <begin position="132"/>
        <end position="151"/>
    </location>
</feature>
<evidence type="ECO:0000256" key="1">
    <source>
        <dbReference type="ARBA" id="ARBA00004651"/>
    </source>
</evidence>
<dbReference type="AlphaFoldDB" id="A0A2K8UG58"/>
<evidence type="ECO:0000256" key="3">
    <source>
        <dbReference type="ARBA" id="ARBA00022692"/>
    </source>
</evidence>
<keyword evidence="3 6" id="KW-0812">Transmembrane</keyword>
<organism evidence="7 8">
    <name type="scientific">Candidatus Thiodictyon syntrophicum</name>
    <dbReference type="NCBI Taxonomy" id="1166950"/>
    <lineage>
        <taxon>Bacteria</taxon>
        <taxon>Pseudomonadati</taxon>
        <taxon>Pseudomonadota</taxon>
        <taxon>Gammaproteobacteria</taxon>
        <taxon>Chromatiales</taxon>
        <taxon>Chromatiaceae</taxon>
        <taxon>Thiodictyon</taxon>
    </lineage>
</organism>
<dbReference type="Proteomes" id="UP000232638">
    <property type="component" value="Chromosome"/>
</dbReference>
<evidence type="ECO:0000256" key="2">
    <source>
        <dbReference type="ARBA" id="ARBA00022475"/>
    </source>
</evidence>
<keyword evidence="5 6" id="KW-0472">Membrane</keyword>
<feature type="transmembrane region" description="Helical" evidence="6">
    <location>
        <begin position="220"/>
        <end position="245"/>
    </location>
</feature>
<dbReference type="InterPro" id="IPR022791">
    <property type="entry name" value="L-PG_synthase/AglD"/>
</dbReference>
<dbReference type="PANTHER" id="PTHR40277:SF1">
    <property type="entry name" value="BLL5419 PROTEIN"/>
    <property type="match status" value="1"/>
</dbReference>
<keyword evidence="8" id="KW-1185">Reference proteome</keyword>
<feature type="transmembrane region" description="Helical" evidence="6">
    <location>
        <begin position="12"/>
        <end position="31"/>
    </location>
</feature>
<evidence type="ECO:0000313" key="8">
    <source>
        <dbReference type="Proteomes" id="UP000232638"/>
    </source>
</evidence>
<dbReference type="KEGG" id="tsy:THSYN_28795"/>
<feature type="transmembrane region" description="Helical" evidence="6">
    <location>
        <begin position="163"/>
        <end position="184"/>
    </location>
</feature>
<dbReference type="GO" id="GO:0005886">
    <property type="term" value="C:plasma membrane"/>
    <property type="evidence" value="ECO:0007669"/>
    <property type="project" value="UniProtKB-SubCell"/>
</dbReference>
<dbReference type="PANTHER" id="PTHR40277">
    <property type="entry name" value="BLL5419 PROTEIN"/>
    <property type="match status" value="1"/>
</dbReference>
<evidence type="ECO:0000256" key="4">
    <source>
        <dbReference type="ARBA" id="ARBA00022989"/>
    </source>
</evidence>
<evidence type="ECO:0000256" key="6">
    <source>
        <dbReference type="SAM" id="Phobius"/>
    </source>
</evidence>
<keyword evidence="2" id="KW-1003">Cell membrane</keyword>
<dbReference type="OrthoDB" id="9788795at2"/>
<name>A0A2K8UG58_9GAMM</name>
<accession>A0A2K8UG58</accession>
<evidence type="ECO:0008006" key="9">
    <source>
        <dbReference type="Google" id="ProtNLM"/>
    </source>
</evidence>
<feature type="transmembrane region" description="Helical" evidence="6">
    <location>
        <begin position="88"/>
        <end position="112"/>
    </location>
</feature>
<dbReference type="RefSeq" id="WP_100922184.1">
    <property type="nucleotide sequence ID" value="NZ_CP020370.1"/>
</dbReference>
<gene>
    <name evidence="7" type="ORF">THSYN_28795</name>
</gene>
<comment type="subcellular location">
    <subcellularLocation>
        <location evidence="1">Cell membrane</location>
        <topology evidence="1">Multi-pass membrane protein</topology>
    </subcellularLocation>
</comment>
<dbReference type="Pfam" id="PF03706">
    <property type="entry name" value="LPG_synthase_TM"/>
    <property type="match status" value="1"/>
</dbReference>
<proteinExistence type="predicted"/>
<dbReference type="EMBL" id="CP020370">
    <property type="protein sequence ID" value="AUB84535.1"/>
    <property type="molecule type" value="Genomic_DNA"/>
</dbReference>
<sequence length="344" mass="36274">MAILPKSRRQRAVLLIGAKLVLAAVLLAWLAHSGAIAPGVLLSNGASLSASLIAGLCVLAALALGVYRWRLVMGALGVHLTYARSLQVYWIGAFASTFLPGAATGDVLRAFYVARESPDARARAVVSVVIDRVFGLLGFMLSGLALILMRFDALRQSAELRGLALKFLLILVTALLSLLAAAWIGKRLFQDGPMARVWGKLGGARRAAMRRVAAFSYPDLWVLFAVLGISLMIPTLLTCGLLPFISDVTLDYTNLIEIGISSNAAQVANTIPLTPGGIGVGEGVFEYVLALLRQPAPVVGYATAFLSLRLITAAVNAFGGVLFFLPGNILGARAPAAGPPEDER</sequence>
<reference evidence="7 8" key="1">
    <citation type="submission" date="2017-03" db="EMBL/GenBank/DDBJ databases">
        <title>Complete genome sequence of Candidatus 'Thiodictyon syntrophicum' sp. nov. strain Cad16T, a photolithoautotroph purple sulfur bacterium isolated from an alpine meromictic lake.</title>
        <authorList>
            <person name="Luedin S.M."/>
            <person name="Pothier J.F."/>
            <person name="Danza F."/>
            <person name="Storelli N."/>
            <person name="Wittwer M."/>
            <person name="Tonolla M."/>
        </authorList>
    </citation>
    <scope>NUCLEOTIDE SEQUENCE [LARGE SCALE GENOMIC DNA]</scope>
    <source>
        <strain evidence="7 8">Cad16T</strain>
    </source>
</reference>
<protein>
    <recommendedName>
        <fullName evidence="9">TIGR00374 family protein</fullName>
    </recommendedName>
</protein>
<feature type="transmembrane region" description="Helical" evidence="6">
    <location>
        <begin position="298"/>
        <end position="325"/>
    </location>
</feature>
<feature type="transmembrane region" description="Helical" evidence="6">
    <location>
        <begin position="46"/>
        <end position="67"/>
    </location>
</feature>